<dbReference type="Gene3D" id="3.30.420.250">
    <property type="match status" value="1"/>
</dbReference>
<dbReference type="Pfam" id="PF12864">
    <property type="entry name" value="DUF3822"/>
    <property type="match status" value="1"/>
</dbReference>
<proteinExistence type="predicted"/>
<comment type="caution">
    <text evidence="1">The sequence shown here is derived from an EMBL/GenBank/DDBJ whole genome shotgun (WGS) entry which is preliminary data.</text>
</comment>
<dbReference type="EMBL" id="JBHUOV010000002">
    <property type="protein sequence ID" value="MFD2823440.1"/>
    <property type="molecule type" value="Genomic_DNA"/>
</dbReference>
<evidence type="ECO:0000313" key="1">
    <source>
        <dbReference type="EMBL" id="MFD2823440.1"/>
    </source>
</evidence>
<organism evidence="1 2">
    <name type="scientific">Lacinutrix iliipiscaria</name>
    <dbReference type="NCBI Taxonomy" id="1230532"/>
    <lineage>
        <taxon>Bacteria</taxon>
        <taxon>Pseudomonadati</taxon>
        <taxon>Bacteroidota</taxon>
        <taxon>Flavobacteriia</taxon>
        <taxon>Flavobacteriales</taxon>
        <taxon>Flavobacteriaceae</taxon>
        <taxon>Lacinutrix</taxon>
    </lineage>
</organism>
<accession>A0ABW5WML6</accession>
<sequence>MATANNNLHILTNQELSIQISLNGLSFCILQSDINTITYLKHFPSPQKQTPFQLLDDLKLIFNSENELQKEFNTIQVIYINELSTLVPKPLFNENVLADYLKFNSKILKTDFIAYDEININDSVNVYVPYMNINNYLYEKFGAFDYKHYSTILIEEILQIEKHEQDAKMYVHVEKTHFEIIVINHGKLLLYNTFNYNTKEDFIYYILFTAEQLSLNPESLILVLLGDVIEGDEIYNVAYKYIRHIQFGKSNTNYTQNTKSLEHSNFILKHSF</sequence>
<dbReference type="InterPro" id="IPR024213">
    <property type="entry name" value="DUF3822"/>
</dbReference>
<dbReference type="Proteomes" id="UP001597533">
    <property type="component" value="Unassembled WGS sequence"/>
</dbReference>
<gene>
    <name evidence="1" type="ORF">ACFS5M_07145</name>
</gene>
<dbReference type="RefSeq" id="WP_183487362.1">
    <property type="nucleotide sequence ID" value="NZ_JBHUOV010000002.1"/>
</dbReference>
<keyword evidence="2" id="KW-1185">Reference proteome</keyword>
<protein>
    <submittedName>
        <fullName evidence="1">DUF3822 family protein</fullName>
    </submittedName>
</protein>
<name>A0ABW5WML6_9FLAO</name>
<dbReference type="CDD" id="cd24013">
    <property type="entry name" value="ASKHA_ATPase_BT3980-like"/>
    <property type="match status" value="1"/>
</dbReference>
<evidence type="ECO:0000313" key="2">
    <source>
        <dbReference type="Proteomes" id="UP001597533"/>
    </source>
</evidence>
<reference evidence="2" key="1">
    <citation type="journal article" date="2019" name="Int. J. Syst. Evol. Microbiol.">
        <title>The Global Catalogue of Microorganisms (GCM) 10K type strain sequencing project: providing services to taxonomists for standard genome sequencing and annotation.</title>
        <authorList>
            <consortium name="The Broad Institute Genomics Platform"/>
            <consortium name="The Broad Institute Genome Sequencing Center for Infectious Disease"/>
            <person name="Wu L."/>
            <person name="Ma J."/>
        </authorList>
    </citation>
    <scope>NUCLEOTIDE SEQUENCE [LARGE SCALE GENOMIC DNA]</scope>
    <source>
        <strain evidence="2">KCTC 32141</strain>
    </source>
</reference>
<dbReference type="Gene3D" id="3.30.420.260">
    <property type="match status" value="1"/>
</dbReference>